<name>A0A2K8UBR7_9GAMM</name>
<dbReference type="KEGG" id="tsy:THSYN_16995"/>
<gene>
    <name evidence="1" type="ORF">THSYN_16995</name>
</gene>
<sequence length="127" mass="14208">MPTRTLPEWETVLSSAARLQRILPDAVLVGGTAAAIHVGHRFSRDADRCPMTWTRSSPHLRNIRTSIRAGTIGGRSGPSVLKSRWRSSTAFARCSNQSAQEEHFSHRDTKITKIFNAICRSRRSPVR</sequence>
<evidence type="ECO:0000313" key="1">
    <source>
        <dbReference type="EMBL" id="AUB82471.1"/>
    </source>
</evidence>
<dbReference type="EMBL" id="CP020370">
    <property type="protein sequence ID" value="AUB82471.1"/>
    <property type="molecule type" value="Genomic_DNA"/>
</dbReference>
<dbReference type="AlphaFoldDB" id="A0A2K8UBR7"/>
<accession>A0A2K8UBR7</accession>
<organism evidence="1 2">
    <name type="scientific">Candidatus Thiodictyon syntrophicum</name>
    <dbReference type="NCBI Taxonomy" id="1166950"/>
    <lineage>
        <taxon>Bacteria</taxon>
        <taxon>Pseudomonadati</taxon>
        <taxon>Pseudomonadota</taxon>
        <taxon>Gammaproteobacteria</taxon>
        <taxon>Chromatiales</taxon>
        <taxon>Chromatiaceae</taxon>
        <taxon>Thiodictyon</taxon>
    </lineage>
</organism>
<dbReference type="Proteomes" id="UP000232638">
    <property type="component" value="Chromosome"/>
</dbReference>
<keyword evidence="2" id="KW-1185">Reference proteome</keyword>
<proteinExistence type="predicted"/>
<reference evidence="1 2" key="1">
    <citation type="submission" date="2017-03" db="EMBL/GenBank/DDBJ databases">
        <title>Complete genome sequence of Candidatus 'Thiodictyon syntrophicum' sp. nov. strain Cad16T, a photolithoautotroph purple sulfur bacterium isolated from an alpine meromictic lake.</title>
        <authorList>
            <person name="Luedin S.M."/>
            <person name="Pothier J.F."/>
            <person name="Danza F."/>
            <person name="Storelli N."/>
            <person name="Wittwer M."/>
            <person name="Tonolla M."/>
        </authorList>
    </citation>
    <scope>NUCLEOTIDE SEQUENCE [LARGE SCALE GENOMIC DNA]</scope>
    <source>
        <strain evidence="1 2">Cad16T</strain>
    </source>
</reference>
<protein>
    <submittedName>
        <fullName evidence="1">Uncharacterized protein</fullName>
    </submittedName>
</protein>
<evidence type="ECO:0000313" key="2">
    <source>
        <dbReference type="Proteomes" id="UP000232638"/>
    </source>
</evidence>